<dbReference type="Gene3D" id="3.40.50.300">
    <property type="entry name" value="P-loop containing nucleotide triphosphate hydrolases"/>
    <property type="match status" value="1"/>
</dbReference>
<feature type="compositionally biased region" description="Basic and acidic residues" evidence="2">
    <location>
        <begin position="645"/>
        <end position="657"/>
    </location>
</feature>
<evidence type="ECO:0000256" key="1">
    <source>
        <dbReference type="ARBA" id="ARBA00022741"/>
    </source>
</evidence>
<dbReference type="PANTHER" id="PTHR14932">
    <property type="entry name" value="RAS GTPASE-RELATED"/>
    <property type="match status" value="1"/>
</dbReference>
<feature type="compositionally biased region" description="Polar residues" evidence="2">
    <location>
        <begin position="588"/>
        <end position="598"/>
    </location>
</feature>
<feature type="compositionally biased region" description="Basic and acidic residues" evidence="2">
    <location>
        <begin position="509"/>
        <end position="527"/>
    </location>
</feature>
<proteinExistence type="evidence at transcript level"/>
<dbReference type="InterPro" id="IPR040385">
    <property type="entry name" value="RABL6"/>
</dbReference>
<dbReference type="EMBL" id="LR789533">
    <property type="protein sequence ID" value="CAB3265395.1"/>
    <property type="molecule type" value="mRNA"/>
</dbReference>
<name>A0A6F9DR66_9ASCI</name>
<dbReference type="InterPro" id="IPR001806">
    <property type="entry name" value="Small_GTPase"/>
</dbReference>
<feature type="compositionally biased region" description="Polar residues" evidence="2">
    <location>
        <begin position="495"/>
        <end position="505"/>
    </location>
</feature>
<protein>
    <submittedName>
        <fullName evidence="3">Rab-like protein 6</fullName>
    </submittedName>
</protein>
<dbReference type="PANTHER" id="PTHR14932:SF1">
    <property type="entry name" value="RAB-LIKE PROTEIN 6"/>
    <property type="match status" value="1"/>
</dbReference>
<sequence length="681" mass="76492">MFTSIKKWVKNDDGSKTSPGPPSGMQTMRSDLQRKFSKGVQYNLKIILRGDRNTGKTCLWHRLQGHKFIEEYVPTPEIQAASIHWNYKATDDIVKVDVWDVVDQGKTKKFSDSLKITNTTEEEKENQTLDANFLDVYKGAHAVIFLFDMTKKWTFNYVEQELPKVPAHIPALVLANHRDMGSHRVVELDELQYMINGIDRPPGSAGIMFLESSMKNGFGLKYIHKFFNLPFLLLQRESLLKQLETNYLDVESCLEELQYEPTSDEQNFDRFSEMLEQKKQGRKPSVSPIQSTPPSGKQVSETNATGGSQKPTSLSVQPMVSNGSTAQTKESPVAPQKTNEPEKKGFMSRFFKSSPNVAADTNPSQVNGTKHHTNSPSSEIQPEVKNIDEFVPDSGAVDQFLDQVPDQNIPTRLVANDDSASSSVDSDENPMVAGFQEDLDSDDQQHEDVGKAYTYSDSDDDYVAQTQFKKRQQDKVKTGIKFDLNFDESPPVEQTDGTETKTVVSWPTDADKTVEKDSVSVKSRESCDATNNVVQVASVRMEDVDVSSDEGPSNHMVSNFVEDISSDEDHRDPSPPPQQQAEAESETKTPSIQLQSSDFDFLEQITNKPTKAKESSKKSSKKSDSTNDGKTDGKKHKKKKKKHRRQDDEKNEATSEKGRRKHKEVDDLEAFLGAGEKYESI</sequence>
<feature type="compositionally biased region" description="Basic and acidic residues" evidence="2">
    <location>
        <begin position="611"/>
        <end position="632"/>
    </location>
</feature>
<feature type="region of interest" description="Disordered" evidence="2">
    <location>
        <begin position="485"/>
        <end position="681"/>
    </location>
</feature>
<accession>A0A6F9DR66</accession>
<dbReference type="GO" id="GO:0003924">
    <property type="term" value="F:GTPase activity"/>
    <property type="evidence" value="ECO:0007669"/>
    <property type="project" value="InterPro"/>
</dbReference>
<dbReference type="GO" id="GO:0005525">
    <property type="term" value="F:GTP binding"/>
    <property type="evidence" value="ECO:0007669"/>
    <property type="project" value="InterPro"/>
</dbReference>
<evidence type="ECO:0000256" key="2">
    <source>
        <dbReference type="SAM" id="MobiDB-lite"/>
    </source>
</evidence>
<reference evidence="3" key="1">
    <citation type="submission" date="2020-04" db="EMBL/GenBank/DDBJ databases">
        <authorList>
            <person name="Neveu A P."/>
        </authorList>
    </citation>
    <scope>NUCLEOTIDE SEQUENCE</scope>
    <source>
        <tissue evidence="3">Whole embryo</tissue>
    </source>
</reference>
<dbReference type="AlphaFoldDB" id="A0A6F9DR66"/>
<evidence type="ECO:0000313" key="3">
    <source>
        <dbReference type="EMBL" id="CAB3265395.1"/>
    </source>
</evidence>
<dbReference type="Pfam" id="PF00071">
    <property type="entry name" value="Ras"/>
    <property type="match status" value="1"/>
</dbReference>
<dbReference type="InterPro" id="IPR027417">
    <property type="entry name" value="P-loop_NTPase"/>
</dbReference>
<feature type="region of interest" description="Disordered" evidence="2">
    <location>
        <begin position="406"/>
        <end position="447"/>
    </location>
</feature>
<dbReference type="GO" id="GO:0005829">
    <property type="term" value="C:cytosol"/>
    <property type="evidence" value="ECO:0007669"/>
    <property type="project" value="TreeGrafter"/>
</dbReference>
<dbReference type="GO" id="GO:0005634">
    <property type="term" value="C:nucleus"/>
    <property type="evidence" value="ECO:0007669"/>
    <property type="project" value="TreeGrafter"/>
</dbReference>
<organism evidence="3">
    <name type="scientific">Phallusia mammillata</name>
    <dbReference type="NCBI Taxonomy" id="59560"/>
    <lineage>
        <taxon>Eukaryota</taxon>
        <taxon>Metazoa</taxon>
        <taxon>Chordata</taxon>
        <taxon>Tunicata</taxon>
        <taxon>Ascidiacea</taxon>
        <taxon>Phlebobranchia</taxon>
        <taxon>Ascidiidae</taxon>
        <taxon>Phallusia</taxon>
    </lineage>
</organism>
<feature type="compositionally biased region" description="Basic residues" evidence="2">
    <location>
        <begin position="633"/>
        <end position="644"/>
    </location>
</feature>
<gene>
    <name evidence="3" type="primary">Rabl6</name>
</gene>
<dbReference type="PRINTS" id="PR00449">
    <property type="entry name" value="RASTRNSFRMNG"/>
</dbReference>
<keyword evidence="1" id="KW-0547">Nucleotide-binding</keyword>
<dbReference type="SMART" id="SM00175">
    <property type="entry name" value="RAB"/>
    <property type="match status" value="1"/>
</dbReference>
<dbReference type="SUPFAM" id="SSF52540">
    <property type="entry name" value="P-loop containing nucleoside triphosphate hydrolases"/>
    <property type="match status" value="1"/>
</dbReference>
<feature type="region of interest" description="Disordered" evidence="2">
    <location>
        <begin position="276"/>
        <end position="384"/>
    </location>
</feature>
<feature type="compositionally biased region" description="Polar residues" evidence="2">
    <location>
        <begin position="287"/>
        <end position="330"/>
    </location>
</feature>
<dbReference type="PROSITE" id="PS51419">
    <property type="entry name" value="RAB"/>
    <property type="match status" value="1"/>
</dbReference>
<feature type="compositionally biased region" description="Polar residues" evidence="2">
    <location>
        <begin position="351"/>
        <end position="380"/>
    </location>
</feature>